<name>A0A7V1EIJ9_UNCW3</name>
<accession>A0A7V1EIJ9</accession>
<dbReference type="EMBL" id="DSKY01000021">
    <property type="protein sequence ID" value="HDY59686.1"/>
    <property type="molecule type" value="Genomic_DNA"/>
</dbReference>
<evidence type="ECO:0000259" key="1">
    <source>
        <dbReference type="Pfam" id="PF13860"/>
    </source>
</evidence>
<dbReference type="Pfam" id="PF13860">
    <property type="entry name" value="FlgD_ig"/>
    <property type="match status" value="1"/>
</dbReference>
<protein>
    <submittedName>
        <fullName evidence="2">T9SS type A sorting domain-containing protein</fullName>
    </submittedName>
</protein>
<feature type="domain" description="FlgD/Vpr Ig-like" evidence="1">
    <location>
        <begin position="162"/>
        <end position="214"/>
    </location>
</feature>
<organism evidence="2">
    <name type="scientific">candidate division WOR-3 bacterium</name>
    <dbReference type="NCBI Taxonomy" id="2052148"/>
    <lineage>
        <taxon>Bacteria</taxon>
        <taxon>Bacteria division WOR-3</taxon>
    </lineage>
</organism>
<reference evidence="2" key="1">
    <citation type="journal article" date="2020" name="mSystems">
        <title>Genome- and Community-Level Interaction Insights into Carbon Utilization and Element Cycling Functions of Hydrothermarchaeota in Hydrothermal Sediment.</title>
        <authorList>
            <person name="Zhou Z."/>
            <person name="Liu Y."/>
            <person name="Xu W."/>
            <person name="Pan J."/>
            <person name="Luo Z.H."/>
            <person name="Li M."/>
        </authorList>
    </citation>
    <scope>NUCLEOTIDE SEQUENCE [LARGE SCALE GENOMIC DNA]</scope>
    <source>
        <strain evidence="2">SpSt-258</strain>
    </source>
</reference>
<dbReference type="InterPro" id="IPR026444">
    <property type="entry name" value="Secre_tail"/>
</dbReference>
<comment type="caution">
    <text evidence="2">The sequence shown here is derived from an EMBL/GenBank/DDBJ whole genome shotgun (WGS) entry which is preliminary data.</text>
</comment>
<dbReference type="InterPro" id="IPR025965">
    <property type="entry name" value="FlgD/Vpr_Ig-like"/>
</dbReference>
<dbReference type="AlphaFoldDB" id="A0A7V1EIJ9"/>
<dbReference type="Gene3D" id="2.60.40.4070">
    <property type="match status" value="1"/>
</dbReference>
<sequence>MYIENPDLGYAHSGTVLYQMLGATYLGDGNSYTTGNVQSVTGQSGTFVAGMSYSYMYQQIPDNYVDYIGSNGGTILFRSQENHGRVICYGGTSNSYRSIYSTFNLGALRNGANTKLQLVTKYMEYLLQTVVVEDSKENILSGFSLYPNPASDRVKCELTLKNRQNVKMKVYDPAGRLIRTIADGILDEGKNEFVWNRIDDTGKVVSSGTYIVIIEIKNKRLTKTITIMK</sequence>
<evidence type="ECO:0000313" key="2">
    <source>
        <dbReference type="EMBL" id="HDY59686.1"/>
    </source>
</evidence>
<proteinExistence type="predicted"/>
<gene>
    <name evidence="2" type="ORF">ENP86_09070</name>
</gene>
<dbReference type="NCBIfam" id="TIGR04183">
    <property type="entry name" value="Por_Secre_tail"/>
    <property type="match status" value="1"/>
</dbReference>